<dbReference type="Proteomes" id="UP001344817">
    <property type="component" value="Unassembled WGS sequence"/>
</dbReference>
<name>A0ABU7MKK5_9BACT</name>
<dbReference type="Pfam" id="PF08032">
    <property type="entry name" value="SpoU_sub_bind"/>
    <property type="match status" value="1"/>
</dbReference>
<gene>
    <name evidence="5" type="primary">rlmB</name>
    <name evidence="5" type="ORF">V2E24_00545</name>
</gene>
<dbReference type="CDD" id="cd18103">
    <property type="entry name" value="SpoU-like_RlmB"/>
    <property type="match status" value="1"/>
</dbReference>
<protein>
    <submittedName>
        <fullName evidence="5">23S rRNA (Guanosine(2251)-2'-O)-methyltransferase RlmB</fullName>
    </submittedName>
</protein>
<comment type="caution">
    <text evidence="5">The sequence shown here is derived from an EMBL/GenBank/DDBJ whole genome shotgun (WGS) entry which is preliminary data.</text>
</comment>
<feature type="domain" description="RNA 2-O ribose methyltransferase substrate binding" evidence="4">
    <location>
        <begin position="5"/>
        <end position="75"/>
    </location>
</feature>
<dbReference type="InterPro" id="IPR013123">
    <property type="entry name" value="SpoU_subst-bd"/>
</dbReference>
<dbReference type="PANTHER" id="PTHR46429">
    <property type="entry name" value="23S RRNA (GUANOSINE-2'-O-)-METHYLTRANSFERASE RLMB"/>
    <property type="match status" value="1"/>
</dbReference>
<dbReference type="InterPro" id="IPR004441">
    <property type="entry name" value="rRNA_MeTrfase_TrmH"/>
</dbReference>
<sequence>MSKLIMSGRNSVIEAVKFNFPIEKIWVTNQKDKDLILKLKKQNFKIEIIDKNTINQQIKENHQNFVAFIKNIDTHPLEVIYKDKPMSVLILDHIQDPHNFGAIIRTANAAGVKHIIYPKDRAADITSTVLKISSGGFVDMKFIKVASISAAITSLKKNNFWIYASNLNENAHSYNQVNYNFPLALVVGNEQEGISKSTLKMSDMEIYINQRGSVQSINVSVATGILLFKINEFL</sequence>
<dbReference type="InterPro" id="IPR001537">
    <property type="entry name" value="SpoU_MeTrfase"/>
</dbReference>
<dbReference type="RefSeq" id="WP_330500480.1">
    <property type="nucleotide sequence ID" value="NZ_JAZDWZ010000001.1"/>
</dbReference>
<evidence type="ECO:0000313" key="5">
    <source>
        <dbReference type="EMBL" id="MEE3928065.1"/>
    </source>
</evidence>
<dbReference type="Pfam" id="PF00588">
    <property type="entry name" value="SpoU_methylase"/>
    <property type="match status" value="1"/>
</dbReference>
<comment type="similarity">
    <text evidence="1">Belongs to the class IV-like SAM-binding methyltransferase superfamily. RNA methyltransferase TrmH family.</text>
</comment>
<keyword evidence="6" id="KW-1185">Reference proteome</keyword>
<dbReference type="SMART" id="SM00967">
    <property type="entry name" value="SpoU_sub_bind"/>
    <property type="match status" value="1"/>
</dbReference>
<dbReference type="PANTHER" id="PTHR46429:SF1">
    <property type="entry name" value="23S RRNA (GUANOSINE-2'-O-)-METHYLTRANSFERASE RLMB"/>
    <property type="match status" value="1"/>
</dbReference>
<evidence type="ECO:0000256" key="2">
    <source>
        <dbReference type="ARBA" id="ARBA00022603"/>
    </source>
</evidence>
<dbReference type="InterPro" id="IPR029026">
    <property type="entry name" value="tRNA_m1G_MTases_N"/>
</dbReference>
<evidence type="ECO:0000313" key="6">
    <source>
        <dbReference type="Proteomes" id="UP001344817"/>
    </source>
</evidence>
<reference evidence="5" key="1">
    <citation type="submission" date="2024-01" db="EMBL/GenBank/DDBJ databases">
        <title>Genome sequence of Mycoplasma ciconiae type strain DSM 25251.</title>
        <authorList>
            <person name="Spergser J."/>
        </authorList>
    </citation>
    <scope>NUCLEOTIDE SEQUENCE [LARGE SCALE GENOMIC DNA]</scope>
    <source>
        <strain evidence="5">DSM 25251</strain>
    </source>
</reference>
<keyword evidence="3" id="KW-0808">Transferase</keyword>
<accession>A0ABU7MKK5</accession>
<organism evidence="5 6">
    <name type="scientific">Mycoplasmopsis ciconiae</name>
    <dbReference type="NCBI Taxonomy" id="561067"/>
    <lineage>
        <taxon>Bacteria</taxon>
        <taxon>Bacillati</taxon>
        <taxon>Mycoplasmatota</taxon>
        <taxon>Mycoplasmoidales</taxon>
        <taxon>Metamycoplasmataceae</taxon>
        <taxon>Mycoplasmopsis</taxon>
    </lineage>
</organism>
<proteinExistence type="inferred from homology"/>
<dbReference type="SUPFAM" id="SSF55315">
    <property type="entry name" value="L30e-like"/>
    <property type="match status" value="1"/>
</dbReference>
<keyword evidence="2" id="KW-0489">Methyltransferase</keyword>
<dbReference type="InterPro" id="IPR029064">
    <property type="entry name" value="Ribosomal_eL30-like_sf"/>
</dbReference>
<dbReference type="Gene3D" id="3.30.1330.30">
    <property type="match status" value="1"/>
</dbReference>
<dbReference type="EMBL" id="JAZDWZ010000001">
    <property type="protein sequence ID" value="MEE3928065.1"/>
    <property type="molecule type" value="Genomic_DNA"/>
</dbReference>
<dbReference type="InterPro" id="IPR029028">
    <property type="entry name" value="Alpha/beta_knot_MTases"/>
</dbReference>
<dbReference type="NCBIfam" id="TIGR00186">
    <property type="entry name" value="rRNA_methyl_3"/>
    <property type="match status" value="1"/>
</dbReference>
<evidence type="ECO:0000259" key="4">
    <source>
        <dbReference type="SMART" id="SM00967"/>
    </source>
</evidence>
<evidence type="ECO:0000256" key="1">
    <source>
        <dbReference type="ARBA" id="ARBA00007228"/>
    </source>
</evidence>
<dbReference type="SUPFAM" id="SSF75217">
    <property type="entry name" value="alpha/beta knot"/>
    <property type="match status" value="1"/>
</dbReference>
<evidence type="ECO:0000256" key="3">
    <source>
        <dbReference type="ARBA" id="ARBA00022679"/>
    </source>
</evidence>
<dbReference type="Gene3D" id="3.40.1280.10">
    <property type="match status" value="1"/>
</dbReference>